<proteinExistence type="predicted"/>
<name>A0A8S4EWM6_PLUXY</name>
<reference evidence="2" key="1">
    <citation type="submission" date="2020-11" db="EMBL/GenBank/DDBJ databases">
        <authorList>
            <person name="Whiteford S."/>
        </authorList>
    </citation>
    <scope>NUCLEOTIDE SEQUENCE</scope>
</reference>
<dbReference type="AlphaFoldDB" id="A0A8S4EWM6"/>
<protein>
    <submittedName>
        <fullName evidence="2">(diamondback moth) hypothetical protein</fullName>
    </submittedName>
</protein>
<evidence type="ECO:0000256" key="1">
    <source>
        <dbReference type="SAM" id="MobiDB-lite"/>
    </source>
</evidence>
<dbReference type="Proteomes" id="UP000653454">
    <property type="component" value="Unassembled WGS sequence"/>
</dbReference>
<organism evidence="2 3">
    <name type="scientific">Plutella xylostella</name>
    <name type="common">Diamondback moth</name>
    <name type="synonym">Plutella maculipennis</name>
    <dbReference type="NCBI Taxonomy" id="51655"/>
    <lineage>
        <taxon>Eukaryota</taxon>
        <taxon>Metazoa</taxon>
        <taxon>Ecdysozoa</taxon>
        <taxon>Arthropoda</taxon>
        <taxon>Hexapoda</taxon>
        <taxon>Insecta</taxon>
        <taxon>Pterygota</taxon>
        <taxon>Neoptera</taxon>
        <taxon>Endopterygota</taxon>
        <taxon>Lepidoptera</taxon>
        <taxon>Glossata</taxon>
        <taxon>Ditrysia</taxon>
        <taxon>Yponomeutoidea</taxon>
        <taxon>Plutellidae</taxon>
        <taxon>Plutella</taxon>
    </lineage>
</organism>
<accession>A0A8S4EWM6</accession>
<comment type="caution">
    <text evidence="2">The sequence shown here is derived from an EMBL/GenBank/DDBJ whole genome shotgun (WGS) entry which is preliminary data.</text>
</comment>
<evidence type="ECO:0000313" key="2">
    <source>
        <dbReference type="EMBL" id="CAG9119943.1"/>
    </source>
</evidence>
<keyword evidence="3" id="KW-1185">Reference proteome</keyword>
<dbReference type="EMBL" id="CAJHNJ030000023">
    <property type="protein sequence ID" value="CAG9119943.1"/>
    <property type="molecule type" value="Genomic_DNA"/>
</dbReference>
<sequence length="347" mass="38854">MSCRNASHAGSWYTENDVSAFPNAAGSVLSMVGCHDNKSDSSPFKNINGKRRIASQTMSDSKKKPFTPPVPKAMSNKTKRASTSAAPPSRVIPPARVPQSVMKDRLAASRAKVKQNATVLADGDTTLAGLDPSLPEFEEFNRSAAYGKFLGALLQDCLLEEKIAREETDMDVQMTHLANRMQATVELLDKTSKRVKEVTFAVEQKRLLDLKQQDCVKFQELSEQSNTDAMLQHLKNLEQSSLDQLQTVNVDFGFNKLTGHQQLTDAVTDAIHGLDEIKKHSDLDLNKFKEYESCKTTLEDLDKERMDFESLKRNFEKKFPNYSERLLKQISDTVAKIADSDLDDEED</sequence>
<evidence type="ECO:0000313" key="3">
    <source>
        <dbReference type="Proteomes" id="UP000653454"/>
    </source>
</evidence>
<gene>
    <name evidence="2" type="ORF">PLXY2_LOCUS6961</name>
</gene>
<feature type="region of interest" description="Disordered" evidence="1">
    <location>
        <begin position="38"/>
        <end position="94"/>
    </location>
</feature>
<dbReference type="PROSITE" id="PS51257">
    <property type="entry name" value="PROKAR_LIPOPROTEIN"/>
    <property type="match status" value="1"/>
</dbReference>